<dbReference type="AlphaFoldDB" id="A0A7X6RNV4"/>
<evidence type="ECO:0008006" key="3">
    <source>
        <dbReference type="Google" id="ProtNLM"/>
    </source>
</evidence>
<evidence type="ECO:0000313" key="2">
    <source>
        <dbReference type="Proteomes" id="UP000553209"/>
    </source>
</evidence>
<accession>A0A7X6RNV4</accession>
<proteinExistence type="predicted"/>
<organism evidence="1 2">
    <name type="scientific">Nocardiopsis alborubida</name>
    <dbReference type="NCBI Taxonomy" id="146802"/>
    <lineage>
        <taxon>Bacteria</taxon>
        <taxon>Bacillati</taxon>
        <taxon>Actinomycetota</taxon>
        <taxon>Actinomycetes</taxon>
        <taxon>Streptosporangiales</taxon>
        <taxon>Nocardiopsidaceae</taxon>
        <taxon>Nocardiopsis</taxon>
    </lineage>
</organism>
<keyword evidence="2" id="KW-1185">Reference proteome</keyword>
<dbReference type="RefSeq" id="WP_061082569.1">
    <property type="nucleotide sequence ID" value="NZ_JAAXPG010000004.1"/>
</dbReference>
<gene>
    <name evidence="1" type="ORF">HGB44_05285</name>
</gene>
<dbReference type="Proteomes" id="UP000553209">
    <property type="component" value="Unassembled WGS sequence"/>
</dbReference>
<comment type="caution">
    <text evidence="1">The sequence shown here is derived from an EMBL/GenBank/DDBJ whole genome shotgun (WGS) entry which is preliminary data.</text>
</comment>
<sequence length="155" mass="15779">MERLARALAHTSSAVGRGLLAGVVGTAAMTVSSTAEAKLRGRGGSTSPADAAGRVLGVRPEGPSGEQRFNTAVHWGYGTSWGAVRGLLGAAGLHGTAAAAAHLALVWGGEQVALPATGTAPPAWKWGAEEVAVDLLHHTVYACATSAAYEWLDRR</sequence>
<evidence type="ECO:0000313" key="1">
    <source>
        <dbReference type="EMBL" id="NKY97089.1"/>
    </source>
</evidence>
<dbReference type="EMBL" id="JAAXPG010000004">
    <property type="protein sequence ID" value="NKY97089.1"/>
    <property type="molecule type" value="Genomic_DNA"/>
</dbReference>
<name>A0A7X6RNV4_9ACTN</name>
<protein>
    <recommendedName>
        <fullName evidence="3">DUF1440 domain-containing protein</fullName>
    </recommendedName>
</protein>
<reference evidence="1 2" key="1">
    <citation type="submission" date="2020-04" db="EMBL/GenBank/DDBJ databases">
        <title>MicrobeNet Type strains.</title>
        <authorList>
            <person name="Nicholson A.C."/>
        </authorList>
    </citation>
    <scope>NUCLEOTIDE SEQUENCE [LARGE SCALE GENOMIC DNA]</scope>
    <source>
        <strain evidence="1 2">ATCC 23612</strain>
    </source>
</reference>